<dbReference type="SMART" id="SM00504">
    <property type="entry name" value="Ubox"/>
    <property type="match status" value="1"/>
</dbReference>
<sequence>MYLRLLGTTPVAKRGENFNSGLGNPSAPHNSSHLDRPPPQRKNRWLRCRGSHQIETLENSTFPAAPRGFGLTRVPSDGGAGRSGGGDLLRGVSRSSGVGAPVDSVSIPTVCIEMEVGRMVQRNMDASEIEENVFSLCDAKLHGGMCKKLSSIVCKVLAIFPVIEAARPRSKSGIQALCSLHVALDKSKNLLHHCSNCSKFYLAITGESVLLKFEKARHALQESLKGVEDIVPQSIGLQIMEIVSELERTMFSLDRLEKQVGDEVILLLQKDRKFGGNSNDIIELEIFHEAASKLGIGSSRAALTERRALKKLIEKARAEEDKRKESIVAYLLHLMRKYSKLFRSEFPDDTDSQGSTPCSPTVLGTFEENSCPGGNGLAFEKQLSKMSSFNYKPTGIRSGSMPIPPEELRCPISLQLMYDPVIIASGQTYERVCIEKWFNDGHCTCPKTQQQLSHLCVTPNYCVKGLIASWCEQNGLSVPEGPPESLDLNYWRLALSECEATDSRSVGSIDSFKLKDVKVVPLEENGTIENHESVMTENINDSCYPESEMDEFQRYEKLLSVTCEGTNLRKKCKAVEQVRFLLKDDEEARIYMGANGFVEALVQFSRLAIDEGDEKSQEVGAMALFNLAVNNNRNKGTILASGIISLLEEMIQNSAYEAATALYLNLSCLDEAKSVIGSSKAVAFLVQLLRATYTGVQCKADALHTLYNLSTHPPNIPILLSADVVAGLHSLITGPSGPEGSTWIDKTMAILINLASSKSGKKEITSTPGLLCALATLLDTGEVAEQEQVVACLFVLCSGDQRCSHLVLQEGVIPALVSLSVNGTPRAKEKAQKLLALFREQRQREPSPSRLGHHPAESSNGGTNVPTEAKPLCKSKSRKLGRTLSSMFKNKNFSVYQC</sequence>
<evidence type="ECO:0000256" key="5">
    <source>
        <dbReference type="ARBA" id="ARBA00022737"/>
    </source>
</evidence>
<evidence type="ECO:0000256" key="7">
    <source>
        <dbReference type="SAM" id="MobiDB-lite"/>
    </source>
</evidence>
<feature type="region of interest" description="Disordered" evidence="7">
    <location>
        <begin position="842"/>
        <end position="876"/>
    </location>
</feature>
<dbReference type="Pfam" id="PF25598">
    <property type="entry name" value="ARM_PUB"/>
    <property type="match status" value="1"/>
</dbReference>
<dbReference type="InterPro" id="IPR000225">
    <property type="entry name" value="Armadillo"/>
</dbReference>
<feature type="compositionally biased region" description="Polar residues" evidence="7">
    <location>
        <begin position="17"/>
        <end position="31"/>
    </location>
</feature>
<feature type="region of interest" description="Disordered" evidence="7">
    <location>
        <begin position="57"/>
        <end position="99"/>
    </location>
</feature>
<gene>
    <name evidence="9" type="ORF">Taro_011210</name>
</gene>
<evidence type="ECO:0000256" key="3">
    <source>
        <dbReference type="ARBA" id="ARBA00012483"/>
    </source>
</evidence>
<comment type="caution">
    <text evidence="9">The sequence shown here is derived from an EMBL/GenBank/DDBJ whole genome shotgun (WGS) entry which is preliminary data.</text>
</comment>
<dbReference type="UniPathway" id="UPA00143"/>
<dbReference type="InterPro" id="IPR003613">
    <property type="entry name" value="Ubox_domain"/>
</dbReference>
<evidence type="ECO:0000256" key="6">
    <source>
        <dbReference type="ARBA" id="ARBA00022786"/>
    </source>
</evidence>
<evidence type="ECO:0000256" key="4">
    <source>
        <dbReference type="ARBA" id="ARBA00022679"/>
    </source>
</evidence>
<feature type="compositionally biased region" description="Gly residues" evidence="7">
    <location>
        <begin position="78"/>
        <end position="88"/>
    </location>
</feature>
<organism evidence="9 10">
    <name type="scientific">Colocasia esculenta</name>
    <name type="common">Wild taro</name>
    <name type="synonym">Arum esculentum</name>
    <dbReference type="NCBI Taxonomy" id="4460"/>
    <lineage>
        <taxon>Eukaryota</taxon>
        <taxon>Viridiplantae</taxon>
        <taxon>Streptophyta</taxon>
        <taxon>Embryophyta</taxon>
        <taxon>Tracheophyta</taxon>
        <taxon>Spermatophyta</taxon>
        <taxon>Magnoliopsida</taxon>
        <taxon>Liliopsida</taxon>
        <taxon>Araceae</taxon>
        <taxon>Aroideae</taxon>
        <taxon>Colocasieae</taxon>
        <taxon>Colocasia</taxon>
    </lineage>
</organism>
<dbReference type="SMART" id="SM00185">
    <property type="entry name" value="ARM"/>
    <property type="match status" value="2"/>
</dbReference>
<keyword evidence="10" id="KW-1185">Reference proteome</keyword>
<dbReference type="FunFam" id="3.30.40.10:FF:000114">
    <property type="entry name" value="RING-type E3 ubiquitin transferase"/>
    <property type="match status" value="1"/>
</dbReference>
<dbReference type="Pfam" id="PF04564">
    <property type="entry name" value="U-box"/>
    <property type="match status" value="1"/>
</dbReference>
<feature type="domain" description="U-box" evidence="8">
    <location>
        <begin position="403"/>
        <end position="477"/>
    </location>
</feature>
<feature type="compositionally biased region" description="Polar residues" evidence="7">
    <location>
        <begin position="857"/>
        <end position="866"/>
    </location>
</feature>
<name>A0A843UC00_COLES</name>
<dbReference type="InterPro" id="IPR045210">
    <property type="entry name" value="RING-Ubox_PUB"/>
</dbReference>
<dbReference type="SUPFAM" id="SSF57850">
    <property type="entry name" value="RING/U-box"/>
    <property type="match status" value="1"/>
</dbReference>
<feature type="region of interest" description="Disordered" evidence="7">
    <location>
        <begin position="1"/>
        <end position="43"/>
    </location>
</feature>
<dbReference type="PANTHER" id="PTHR23315:SF284">
    <property type="entry name" value="U-BOX DOMAIN-CONTAINING PROTEIN 7"/>
    <property type="match status" value="1"/>
</dbReference>
<dbReference type="EMBL" id="NMUH01000417">
    <property type="protein sequence ID" value="MQL78793.1"/>
    <property type="molecule type" value="Genomic_DNA"/>
</dbReference>
<dbReference type="InterPro" id="IPR013083">
    <property type="entry name" value="Znf_RING/FYVE/PHD"/>
</dbReference>
<protein>
    <recommendedName>
        <fullName evidence="3">RING-type E3 ubiquitin transferase</fullName>
        <ecNumber evidence="3">2.3.2.27</ecNumber>
    </recommendedName>
</protein>
<dbReference type="Gene3D" id="1.25.10.10">
    <property type="entry name" value="Leucine-rich Repeat Variant"/>
    <property type="match status" value="1"/>
</dbReference>
<comment type="pathway">
    <text evidence="2">Protein modification; protein ubiquitination.</text>
</comment>
<dbReference type="Proteomes" id="UP000652761">
    <property type="component" value="Unassembled WGS sequence"/>
</dbReference>
<accession>A0A843UC00</accession>
<evidence type="ECO:0000256" key="1">
    <source>
        <dbReference type="ARBA" id="ARBA00000900"/>
    </source>
</evidence>
<dbReference type="GO" id="GO:0061630">
    <property type="term" value="F:ubiquitin protein ligase activity"/>
    <property type="evidence" value="ECO:0007669"/>
    <property type="project" value="UniProtKB-EC"/>
</dbReference>
<dbReference type="PROSITE" id="PS51698">
    <property type="entry name" value="U_BOX"/>
    <property type="match status" value="1"/>
</dbReference>
<dbReference type="Gene3D" id="3.30.40.10">
    <property type="entry name" value="Zinc/RING finger domain, C3HC4 (zinc finger)"/>
    <property type="match status" value="1"/>
</dbReference>
<dbReference type="EC" id="2.3.2.27" evidence="3"/>
<dbReference type="CDD" id="cd16664">
    <property type="entry name" value="RING-Ubox_PUB"/>
    <property type="match status" value="1"/>
</dbReference>
<keyword evidence="6" id="KW-0833">Ubl conjugation pathway</keyword>
<keyword evidence="4" id="KW-0808">Transferase</keyword>
<keyword evidence="5" id="KW-0677">Repeat</keyword>
<dbReference type="InterPro" id="IPR058678">
    <property type="entry name" value="ARM_PUB"/>
</dbReference>
<dbReference type="OrthoDB" id="6105938at2759"/>
<evidence type="ECO:0000313" key="9">
    <source>
        <dbReference type="EMBL" id="MQL78793.1"/>
    </source>
</evidence>
<dbReference type="InterPro" id="IPR016024">
    <property type="entry name" value="ARM-type_fold"/>
</dbReference>
<dbReference type="AlphaFoldDB" id="A0A843UC00"/>
<evidence type="ECO:0000259" key="8">
    <source>
        <dbReference type="PROSITE" id="PS51698"/>
    </source>
</evidence>
<dbReference type="PANTHER" id="PTHR23315">
    <property type="entry name" value="U BOX DOMAIN-CONTAINING"/>
    <property type="match status" value="1"/>
</dbReference>
<evidence type="ECO:0000256" key="2">
    <source>
        <dbReference type="ARBA" id="ARBA00004906"/>
    </source>
</evidence>
<proteinExistence type="predicted"/>
<dbReference type="GO" id="GO:0016567">
    <property type="term" value="P:protein ubiquitination"/>
    <property type="evidence" value="ECO:0007669"/>
    <property type="project" value="UniProtKB-UniPathway"/>
</dbReference>
<reference evidence="9" key="1">
    <citation type="submission" date="2017-07" db="EMBL/GenBank/DDBJ databases">
        <title>Taro Niue Genome Assembly and Annotation.</title>
        <authorList>
            <person name="Atibalentja N."/>
            <person name="Keating K."/>
            <person name="Fields C.J."/>
        </authorList>
    </citation>
    <scope>NUCLEOTIDE SEQUENCE</scope>
    <source>
        <strain evidence="9">Niue_2</strain>
        <tissue evidence="9">Leaf</tissue>
    </source>
</reference>
<comment type="catalytic activity">
    <reaction evidence="1">
        <text>S-ubiquitinyl-[E2 ubiquitin-conjugating enzyme]-L-cysteine + [acceptor protein]-L-lysine = [E2 ubiquitin-conjugating enzyme]-L-cysteine + N(6)-ubiquitinyl-[acceptor protein]-L-lysine.</text>
        <dbReference type="EC" id="2.3.2.27"/>
    </reaction>
</comment>
<dbReference type="SUPFAM" id="SSF48371">
    <property type="entry name" value="ARM repeat"/>
    <property type="match status" value="1"/>
</dbReference>
<dbReference type="InterPro" id="IPR011989">
    <property type="entry name" value="ARM-like"/>
</dbReference>
<evidence type="ECO:0000313" key="10">
    <source>
        <dbReference type="Proteomes" id="UP000652761"/>
    </source>
</evidence>